<evidence type="ECO:0000313" key="2">
    <source>
        <dbReference type="Proteomes" id="UP000653343"/>
    </source>
</evidence>
<dbReference type="RefSeq" id="WP_189358831.1">
    <property type="nucleotide sequence ID" value="NZ_BMYU01000012.1"/>
</dbReference>
<name>A0ABQ2Y490_9BURK</name>
<proteinExistence type="predicted"/>
<comment type="caution">
    <text evidence="1">The sequence shown here is derived from an EMBL/GenBank/DDBJ whole genome shotgun (WGS) entry which is preliminary data.</text>
</comment>
<evidence type="ECO:0000313" key="1">
    <source>
        <dbReference type="EMBL" id="GGX53297.1"/>
    </source>
</evidence>
<evidence type="ECO:0008006" key="3">
    <source>
        <dbReference type="Google" id="ProtNLM"/>
    </source>
</evidence>
<reference evidence="2" key="1">
    <citation type="journal article" date="2019" name="Int. J. Syst. Evol. Microbiol.">
        <title>The Global Catalogue of Microorganisms (GCM) 10K type strain sequencing project: providing services to taxonomists for standard genome sequencing and annotation.</title>
        <authorList>
            <consortium name="The Broad Institute Genomics Platform"/>
            <consortium name="The Broad Institute Genome Sequencing Center for Infectious Disease"/>
            <person name="Wu L."/>
            <person name="Ma J."/>
        </authorList>
    </citation>
    <scope>NUCLEOTIDE SEQUENCE [LARGE SCALE GENOMIC DNA]</scope>
    <source>
        <strain evidence="2">KCTC 23917</strain>
    </source>
</reference>
<dbReference type="EMBL" id="BMYU01000012">
    <property type="protein sequence ID" value="GGX53297.1"/>
    <property type="molecule type" value="Genomic_DNA"/>
</dbReference>
<accession>A0ABQ2Y490</accession>
<sequence length="69" mass="7983">MLNTLKQWWQQRRRTQQQHAELAGMTDRDWSDLGAGRSEMDYWMAQQARAEQDTSASPCSAGIAEINIR</sequence>
<gene>
    <name evidence="1" type="ORF">GCM10010946_34860</name>
</gene>
<protein>
    <recommendedName>
        <fullName evidence="3">DUF1127 domain-containing protein</fullName>
    </recommendedName>
</protein>
<keyword evidence="2" id="KW-1185">Reference proteome</keyword>
<organism evidence="1 2">
    <name type="scientific">Undibacterium squillarum</name>
    <dbReference type="NCBI Taxonomy" id="1131567"/>
    <lineage>
        <taxon>Bacteria</taxon>
        <taxon>Pseudomonadati</taxon>
        <taxon>Pseudomonadota</taxon>
        <taxon>Betaproteobacteria</taxon>
        <taxon>Burkholderiales</taxon>
        <taxon>Oxalobacteraceae</taxon>
        <taxon>Undibacterium</taxon>
    </lineage>
</organism>
<dbReference type="Proteomes" id="UP000653343">
    <property type="component" value="Unassembled WGS sequence"/>
</dbReference>